<sequence>MLTARRTRRPACPSPFSLAVVVGAGLLLAVAYHF</sequence>
<reference evidence="2" key="1">
    <citation type="submission" date="2014-09" db="EMBL/GenBank/DDBJ databases">
        <authorList>
            <person name="Magalhaes I.L.F."/>
            <person name="Oliveira U."/>
            <person name="Santos F.R."/>
            <person name="Vidigal T.H.D.A."/>
            <person name="Brescovit A.D."/>
            <person name="Santos A.J."/>
        </authorList>
    </citation>
    <scope>NUCLEOTIDE SEQUENCE</scope>
    <source>
        <tissue evidence="2">Shoot tissue taken approximately 20 cm above the soil surface</tissue>
    </source>
</reference>
<reference evidence="2" key="2">
    <citation type="journal article" date="2015" name="Data Brief">
        <title>Shoot transcriptome of the giant reed, Arundo donax.</title>
        <authorList>
            <person name="Barrero R.A."/>
            <person name="Guerrero F.D."/>
            <person name="Moolhuijzen P."/>
            <person name="Goolsby J.A."/>
            <person name="Tidwell J."/>
            <person name="Bellgard S.E."/>
            <person name="Bellgard M.I."/>
        </authorList>
    </citation>
    <scope>NUCLEOTIDE SEQUENCE</scope>
    <source>
        <tissue evidence="2">Shoot tissue taken approximately 20 cm above the soil surface</tissue>
    </source>
</reference>
<keyword evidence="1" id="KW-0472">Membrane</keyword>
<accession>A0A0A9AXQ0</accession>
<keyword evidence="1" id="KW-0812">Transmembrane</keyword>
<evidence type="ECO:0000256" key="1">
    <source>
        <dbReference type="SAM" id="Phobius"/>
    </source>
</evidence>
<evidence type="ECO:0000313" key="2">
    <source>
        <dbReference type="EMBL" id="JAD53680.1"/>
    </source>
</evidence>
<organism evidence="2">
    <name type="scientific">Arundo donax</name>
    <name type="common">Giant reed</name>
    <name type="synonym">Donax arundinaceus</name>
    <dbReference type="NCBI Taxonomy" id="35708"/>
    <lineage>
        <taxon>Eukaryota</taxon>
        <taxon>Viridiplantae</taxon>
        <taxon>Streptophyta</taxon>
        <taxon>Embryophyta</taxon>
        <taxon>Tracheophyta</taxon>
        <taxon>Spermatophyta</taxon>
        <taxon>Magnoliopsida</taxon>
        <taxon>Liliopsida</taxon>
        <taxon>Poales</taxon>
        <taxon>Poaceae</taxon>
        <taxon>PACMAD clade</taxon>
        <taxon>Arundinoideae</taxon>
        <taxon>Arundineae</taxon>
        <taxon>Arundo</taxon>
    </lineage>
</organism>
<dbReference type="EMBL" id="GBRH01244215">
    <property type="protein sequence ID" value="JAD53680.1"/>
    <property type="molecule type" value="Transcribed_RNA"/>
</dbReference>
<protein>
    <submittedName>
        <fullName evidence="2">Uncharacterized protein</fullName>
    </submittedName>
</protein>
<feature type="transmembrane region" description="Helical" evidence="1">
    <location>
        <begin position="12"/>
        <end position="32"/>
    </location>
</feature>
<dbReference type="AlphaFoldDB" id="A0A0A9AXQ0"/>
<keyword evidence="1" id="KW-1133">Transmembrane helix</keyword>
<proteinExistence type="predicted"/>
<name>A0A0A9AXQ0_ARUDO</name>